<dbReference type="AlphaFoldDB" id="A0A850GW96"/>
<name>A0A850GW96_9SPHN</name>
<keyword evidence="2" id="KW-1185">Reference proteome</keyword>
<protein>
    <submittedName>
        <fullName evidence="1">Vgr related protein</fullName>
    </submittedName>
</protein>
<evidence type="ECO:0000313" key="2">
    <source>
        <dbReference type="Proteomes" id="UP000561438"/>
    </source>
</evidence>
<comment type="caution">
    <text evidence="1">The sequence shown here is derived from an EMBL/GenBank/DDBJ whole genome shotgun (WGS) entry which is preliminary data.</text>
</comment>
<gene>
    <name evidence="1" type="ORF">HUV48_02060</name>
</gene>
<reference evidence="1 2" key="1">
    <citation type="submission" date="2020-06" db="EMBL/GenBank/DDBJ databases">
        <title>Altererythrobacter sp. HHU K3-1.</title>
        <authorList>
            <person name="Zhang D."/>
            <person name="Xue H."/>
        </authorList>
    </citation>
    <scope>NUCLEOTIDE SEQUENCE [LARGE SCALE GENOMIC DNA]</scope>
    <source>
        <strain evidence="1 2">HHU K3-1</strain>
    </source>
</reference>
<proteinExistence type="predicted"/>
<accession>A0A850GW96</accession>
<dbReference type="Proteomes" id="UP000561438">
    <property type="component" value="Unassembled WGS sequence"/>
</dbReference>
<dbReference type="EMBL" id="JABWGV010000001">
    <property type="protein sequence ID" value="NVD43801.1"/>
    <property type="molecule type" value="Genomic_DNA"/>
</dbReference>
<evidence type="ECO:0000313" key="1">
    <source>
        <dbReference type="EMBL" id="NVD43801.1"/>
    </source>
</evidence>
<dbReference type="RefSeq" id="WP_176266099.1">
    <property type="nucleotide sequence ID" value="NZ_JABWGV010000001.1"/>
</dbReference>
<organism evidence="1 2">
    <name type="scientific">Qipengyuania atrilutea</name>
    <dbReference type="NCBI Taxonomy" id="2744473"/>
    <lineage>
        <taxon>Bacteria</taxon>
        <taxon>Pseudomonadati</taxon>
        <taxon>Pseudomonadota</taxon>
        <taxon>Alphaproteobacteria</taxon>
        <taxon>Sphingomonadales</taxon>
        <taxon>Erythrobacteraceae</taxon>
        <taxon>Qipengyuania</taxon>
    </lineage>
</organism>
<sequence length="174" mass="19443">MTGALEAENEVPPTCPVGGERPLTAGEVALARSIYGDAIDYGKVTLRRRKWFPFQPKHVTMAPRGHIHFHPQGSGYCDDFSKVSTLAAGLFIHEMAHVWQAQTRGDWWLVMHRHPFSRYDYTLKPGWGLERYGIEQQAEIVKHAFFLRNGVKLAGVSNAAAYDLLVNFPGAAPP</sequence>